<dbReference type="HOGENOM" id="CLU_2932786_0_0_5"/>
<dbReference type="PROSITE" id="PS51257">
    <property type="entry name" value="PROKAR_LIPOPROTEIN"/>
    <property type="match status" value="1"/>
</dbReference>
<organism evidence="1 2">
    <name type="scientific">Caulobacter vibrioides (strain ATCC 19089 / CIP 103742 / CB 15)</name>
    <name type="common">Caulobacter crescentus</name>
    <dbReference type="NCBI Taxonomy" id="190650"/>
    <lineage>
        <taxon>Bacteria</taxon>
        <taxon>Pseudomonadati</taxon>
        <taxon>Pseudomonadota</taxon>
        <taxon>Alphaproteobacteria</taxon>
        <taxon>Caulobacterales</taxon>
        <taxon>Caulobacteraceae</taxon>
        <taxon>Caulobacter</taxon>
    </lineage>
</organism>
<dbReference type="KEGG" id="ccr:CC_2769"/>
<dbReference type="EnsemblBacteria" id="AAK24733">
    <property type="protein sequence ID" value="AAK24733"/>
    <property type="gene ID" value="CC_2769"/>
</dbReference>
<dbReference type="STRING" id="190650.CC_2769"/>
<dbReference type="BioCyc" id="CAULO:CC2769-MONOMER"/>
<name>Q9A4R1_CAUVC</name>
<dbReference type="EMBL" id="AE005673">
    <property type="protein sequence ID" value="AAK24733.1"/>
    <property type="molecule type" value="Genomic_DNA"/>
</dbReference>
<dbReference type="PIR" id="A87592">
    <property type="entry name" value="A87592"/>
</dbReference>
<evidence type="ECO:0000313" key="1">
    <source>
        <dbReference type="EMBL" id="AAK24733.1"/>
    </source>
</evidence>
<gene>
    <name evidence="1" type="ordered locus">CC_2769</name>
</gene>
<proteinExistence type="predicted"/>
<dbReference type="Proteomes" id="UP000001816">
    <property type="component" value="Chromosome"/>
</dbReference>
<keyword evidence="2" id="KW-1185">Reference proteome</keyword>
<accession>Q9A4R1</accession>
<protein>
    <submittedName>
        <fullName evidence="1">Uncharacterized protein</fullName>
    </submittedName>
</protein>
<dbReference type="AlphaFoldDB" id="Q9A4R1"/>
<evidence type="ECO:0000313" key="2">
    <source>
        <dbReference type="Proteomes" id="UP000001816"/>
    </source>
</evidence>
<reference evidence="1 2" key="1">
    <citation type="journal article" date="2001" name="Proc. Natl. Acad. Sci. U.S.A.">
        <title>Complete genome sequence of Caulobacter crescentus.</title>
        <authorList>
            <person name="Nierman W.C."/>
            <person name="Feldblyum T.V."/>
            <person name="Laub M.T."/>
            <person name="Paulsen I.T."/>
            <person name="Nelson K.E."/>
            <person name="Eisen J.A."/>
            <person name="Heidelberg J.F."/>
            <person name="Alley M.R."/>
            <person name="Ohta N."/>
            <person name="Maddock J.R."/>
            <person name="Potocka I."/>
            <person name="Nelson W.C."/>
            <person name="Newton A."/>
            <person name="Stephens C."/>
            <person name="Phadke N.D."/>
            <person name="Ely B."/>
            <person name="DeBoy R.T."/>
            <person name="Dodson R.J."/>
            <person name="Durkin A.S."/>
            <person name="Gwinn M.L."/>
            <person name="Haft D.H."/>
            <person name="Kolonay J.F."/>
            <person name="Smit J."/>
            <person name="Craven M.B."/>
            <person name="Khouri H."/>
            <person name="Shetty J."/>
            <person name="Berry K."/>
            <person name="Utterback T."/>
            <person name="Tran K."/>
            <person name="Wolf A."/>
            <person name="Vamathevan J."/>
            <person name="Ermolaeva M."/>
            <person name="White O."/>
            <person name="Salzberg S.L."/>
            <person name="Venter J.C."/>
            <person name="Shapiro L."/>
            <person name="Fraser C.M."/>
        </authorList>
    </citation>
    <scope>NUCLEOTIDE SEQUENCE [LARGE SCALE GENOMIC DNA]</scope>
    <source>
        <strain evidence="2">ATCC 19089 / CB15</strain>
    </source>
</reference>
<sequence length="60" mass="5962">MTPRDAQGCGAAYGARGGAGQAQGVAGCLIGGLSTALIRRTAAPSEDRGAIGRRELSWSS</sequence>